<keyword evidence="6 11" id="KW-0560">Oxidoreductase</keyword>
<accession>A0A5E7WKQ9</accession>
<evidence type="ECO:0000256" key="4">
    <source>
        <dbReference type="ARBA" id="ARBA00022714"/>
    </source>
</evidence>
<dbReference type="Gene3D" id="3.10.20.30">
    <property type="match status" value="1"/>
</dbReference>
<dbReference type="GO" id="GO:0004497">
    <property type="term" value="F:monooxygenase activity"/>
    <property type="evidence" value="ECO:0007669"/>
    <property type="project" value="UniProtKB-KW"/>
</dbReference>
<protein>
    <submittedName>
        <fullName evidence="11">Carnitine monooxygenase reductase subunit</fullName>
        <ecNumber evidence="11">1.14.13.-</ecNumber>
    </submittedName>
</protein>
<keyword evidence="2" id="KW-0285">Flavoprotein</keyword>
<dbReference type="InterPro" id="IPR039261">
    <property type="entry name" value="FNR_nucleotide-bd"/>
</dbReference>
<keyword evidence="3" id="KW-0288">FMN</keyword>
<evidence type="ECO:0000256" key="7">
    <source>
        <dbReference type="ARBA" id="ARBA00023004"/>
    </source>
</evidence>
<evidence type="ECO:0000313" key="12">
    <source>
        <dbReference type="Proteomes" id="UP000325645"/>
    </source>
</evidence>
<evidence type="ECO:0000256" key="6">
    <source>
        <dbReference type="ARBA" id="ARBA00023002"/>
    </source>
</evidence>
<keyword evidence="5" id="KW-0479">Metal-binding</keyword>
<dbReference type="Gene3D" id="2.40.30.10">
    <property type="entry name" value="Translation factors"/>
    <property type="match status" value="1"/>
</dbReference>
<dbReference type="GO" id="GO:0046872">
    <property type="term" value="F:metal ion binding"/>
    <property type="evidence" value="ECO:0007669"/>
    <property type="project" value="UniProtKB-KW"/>
</dbReference>
<dbReference type="AlphaFoldDB" id="A0A5E7WKQ9"/>
<proteinExistence type="predicted"/>
<evidence type="ECO:0000256" key="5">
    <source>
        <dbReference type="ARBA" id="ARBA00022723"/>
    </source>
</evidence>
<dbReference type="PROSITE" id="PS51085">
    <property type="entry name" value="2FE2S_FER_2"/>
    <property type="match status" value="1"/>
</dbReference>
<dbReference type="InterPro" id="IPR017927">
    <property type="entry name" value="FAD-bd_FR_type"/>
</dbReference>
<dbReference type="InterPro" id="IPR054582">
    <property type="entry name" value="DmmA-like_N"/>
</dbReference>
<dbReference type="PROSITE" id="PS51384">
    <property type="entry name" value="FAD_FR"/>
    <property type="match status" value="1"/>
</dbReference>
<keyword evidence="4" id="KW-0001">2Fe-2S</keyword>
<dbReference type="PANTHER" id="PTHR30212">
    <property type="entry name" value="PROTEIN YIIM"/>
    <property type="match status" value="1"/>
</dbReference>
<dbReference type="PRINTS" id="PR00409">
    <property type="entry name" value="PHDIOXRDTASE"/>
</dbReference>
<dbReference type="CDD" id="cd00207">
    <property type="entry name" value="fer2"/>
    <property type="match status" value="1"/>
</dbReference>
<dbReference type="InterPro" id="IPR017938">
    <property type="entry name" value="Riboflavin_synthase-like_b-brl"/>
</dbReference>
<keyword evidence="8" id="KW-0411">Iron-sulfur</keyword>
<sequence length="312" mass="34773">MNNFINVRVRKVRVITPVIREFTFEPTESKLPTYSAGSHIQVHIPLEDRSLRNAYSLVSDPAENETYRIAVRLQSPTRGGSAYMHSEVKVGDVLRITKPANLFPIHSQGRHHILIAGGIGITPFLSYIEHLLAQKASFELHYAYRKGLTDAYLDYLQGRLGKKLNLYESLERPLDIATILRDRPLGCHLYTCGPERLINSVQEQASNIGWPSGRVHWEAFTSAEAGQPFSVKLARGGQTLKVKGDESLLEALEAQGFEIPNMCRGGVCGQCVTRFLDGDVVHRDNFLTSIERRGSLMPCVSRGCGNSLVIDL</sequence>
<evidence type="ECO:0000313" key="11">
    <source>
        <dbReference type="EMBL" id="VVQ35431.1"/>
    </source>
</evidence>
<dbReference type="InterPro" id="IPR008333">
    <property type="entry name" value="Cbr1-like_FAD-bd_dom"/>
</dbReference>
<evidence type="ECO:0000256" key="3">
    <source>
        <dbReference type="ARBA" id="ARBA00022643"/>
    </source>
</evidence>
<dbReference type="SUPFAM" id="SSF63380">
    <property type="entry name" value="Riboflavin synthase domain-like"/>
    <property type="match status" value="1"/>
</dbReference>
<dbReference type="PANTHER" id="PTHR30212:SF2">
    <property type="entry name" value="PROTEIN YIIM"/>
    <property type="match status" value="1"/>
</dbReference>
<dbReference type="InterPro" id="IPR052353">
    <property type="entry name" value="Benzoxazolinone_Detox_Enz"/>
</dbReference>
<organism evidence="11 12">
    <name type="scientific">Pseudomonas fluorescens</name>
    <dbReference type="NCBI Taxonomy" id="294"/>
    <lineage>
        <taxon>Bacteria</taxon>
        <taxon>Pseudomonadati</taxon>
        <taxon>Pseudomonadota</taxon>
        <taxon>Gammaproteobacteria</taxon>
        <taxon>Pseudomonadales</taxon>
        <taxon>Pseudomonadaceae</taxon>
        <taxon>Pseudomonas</taxon>
    </lineage>
</organism>
<evidence type="ECO:0000259" key="10">
    <source>
        <dbReference type="PROSITE" id="PS51384"/>
    </source>
</evidence>
<dbReference type="RefSeq" id="WP_150658018.1">
    <property type="nucleotide sequence ID" value="NZ_CABVJH010000008.1"/>
</dbReference>
<evidence type="ECO:0000256" key="1">
    <source>
        <dbReference type="ARBA" id="ARBA00001917"/>
    </source>
</evidence>
<evidence type="ECO:0000256" key="2">
    <source>
        <dbReference type="ARBA" id="ARBA00022630"/>
    </source>
</evidence>
<feature type="domain" description="2Fe-2S ferredoxin-type" evidence="9">
    <location>
        <begin position="229"/>
        <end position="312"/>
    </location>
</feature>
<dbReference type="PROSITE" id="PS00197">
    <property type="entry name" value="2FE2S_FER_1"/>
    <property type="match status" value="1"/>
</dbReference>
<dbReference type="InterPro" id="IPR012675">
    <property type="entry name" value="Beta-grasp_dom_sf"/>
</dbReference>
<dbReference type="EC" id="1.14.13.-" evidence="11"/>
<name>A0A5E7WKQ9_PSEFL</name>
<keyword evidence="11" id="KW-0503">Monooxygenase</keyword>
<dbReference type="Pfam" id="PF22290">
    <property type="entry name" value="DmmA-like_N"/>
    <property type="match status" value="1"/>
</dbReference>
<dbReference type="InterPro" id="IPR006058">
    <property type="entry name" value="2Fe2S_fd_BS"/>
</dbReference>
<dbReference type="InterPro" id="IPR001041">
    <property type="entry name" value="2Fe-2S_ferredoxin-type"/>
</dbReference>
<dbReference type="Proteomes" id="UP000325645">
    <property type="component" value="Unassembled WGS sequence"/>
</dbReference>
<evidence type="ECO:0000259" key="9">
    <source>
        <dbReference type="PROSITE" id="PS51085"/>
    </source>
</evidence>
<gene>
    <name evidence="11" type="primary">cntB</name>
    <name evidence="11" type="ORF">PS943_04321</name>
</gene>
<dbReference type="EMBL" id="CABVJH010000008">
    <property type="protein sequence ID" value="VVQ35431.1"/>
    <property type="molecule type" value="Genomic_DNA"/>
</dbReference>
<dbReference type="CDD" id="cd06185">
    <property type="entry name" value="PDR_like"/>
    <property type="match status" value="1"/>
</dbReference>
<comment type="cofactor">
    <cofactor evidence="1">
        <name>FMN</name>
        <dbReference type="ChEBI" id="CHEBI:58210"/>
    </cofactor>
</comment>
<dbReference type="Pfam" id="PF00111">
    <property type="entry name" value="Fer2"/>
    <property type="match status" value="1"/>
</dbReference>
<feature type="domain" description="FAD-binding FR-type" evidence="10">
    <location>
        <begin position="2"/>
        <end position="106"/>
    </location>
</feature>
<dbReference type="Pfam" id="PF00970">
    <property type="entry name" value="FAD_binding_6"/>
    <property type="match status" value="1"/>
</dbReference>
<dbReference type="GO" id="GO:0051537">
    <property type="term" value="F:2 iron, 2 sulfur cluster binding"/>
    <property type="evidence" value="ECO:0007669"/>
    <property type="project" value="UniProtKB-KW"/>
</dbReference>
<evidence type="ECO:0000256" key="8">
    <source>
        <dbReference type="ARBA" id="ARBA00023014"/>
    </source>
</evidence>
<dbReference type="SUPFAM" id="SSF54292">
    <property type="entry name" value="2Fe-2S ferredoxin-like"/>
    <property type="match status" value="1"/>
</dbReference>
<dbReference type="SUPFAM" id="SSF52343">
    <property type="entry name" value="Ferredoxin reductase-like, C-terminal NADP-linked domain"/>
    <property type="match status" value="1"/>
</dbReference>
<keyword evidence="7" id="KW-0408">Iron</keyword>
<dbReference type="Gene3D" id="3.40.50.80">
    <property type="entry name" value="Nucleotide-binding domain of ferredoxin-NADP reductase (FNR) module"/>
    <property type="match status" value="1"/>
</dbReference>
<dbReference type="InterPro" id="IPR036010">
    <property type="entry name" value="2Fe-2S_ferredoxin-like_sf"/>
</dbReference>
<reference evidence="11 12" key="1">
    <citation type="submission" date="2019-09" db="EMBL/GenBank/DDBJ databases">
        <authorList>
            <person name="Chandra G."/>
            <person name="Truman W A."/>
        </authorList>
    </citation>
    <scope>NUCLEOTIDE SEQUENCE [LARGE SCALE GENOMIC DNA]</scope>
    <source>
        <strain evidence="11">PS943</strain>
    </source>
</reference>